<protein>
    <submittedName>
        <fullName evidence="2">Uncharacterized protein</fullName>
    </submittedName>
</protein>
<dbReference type="AlphaFoldDB" id="A0A8T0J7Z5"/>
<proteinExistence type="predicted"/>
<gene>
    <name evidence="2" type="ORF">KC19_1G219300</name>
</gene>
<evidence type="ECO:0000313" key="3">
    <source>
        <dbReference type="Proteomes" id="UP000822688"/>
    </source>
</evidence>
<name>A0A8T0J7Z5_CERPU</name>
<reference evidence="2" key="1">
    <citation type="submission" date="2020-06" db="EMBL/GenBank/DDBJ databases">
        <title>WGS assembly of Ceratodon purpureus strain R40.</title>
        <authorList>
            <person name="Carey S.B."/>
            <person name="Jenkins J."/>
            <person name="Shu S."/>
            <person name="Lovell J.T."/>
            <person name="Sreedasyam A."/>
            <person name="Maumus F."/>
            <person name="Tiley G.P."/>
            <person name="Fernandez-Pozo N."/>
            <person name="Barry K."/>
            <person name="Chen C."/>
            <person name="Wang M."/>
            <person name="Lipzen A."/>
            <person name="Daum C."/>
            <person name="Saski C.A."/>
            <person name="Payton A.C."/>
            <person name="Mcbreen J.C."/>
            <person name="Conrad R.E."/>
            <person name="Kollar L.M."/>
            <person name="Olsson S."/>
            <person name="Huttunen S."/>
            <person name="Landis J.B."/>
            <person name="Wickett N.J."/>
            <person name="Johnson M.G."/>
            <person name="Rensing S.A."/>
            <person name="Grimwood J."/>
            <person name="Schmutz J."/>
            <person name="Mcdaniel S.F."/>
        </authorList>
    </citation>
    <scope>NUCLEOTIDE SEQUENCE</scope>
    <source>
        <strain evidence="2">R40</strain>
    </source>
</reference>
<evidence type="ECO:0000256" key="1">
    <source>
        <dbReference type="SAM" id="MobiDB-lite"/>
    </source>
</evidence>
<feature type="compositionally biased region" description="Polar residues" evidence="1">
    <location>
        <begin position="1"/>
        <end position="35"/>
    </location>
</feature>
<feature type="region of interest" description="Disordered" evidence="1">
    <location>
        <begin position="1"/>
        <end position="40"/>
    </location>
</feature>
<dbReference type="EMBL" id="CM026421">
    <property type="protein sequence ID" value="KAG0592030.1"/>
    <property type="molecule type" value="Genomic_DNA"/>
</dbReference>
<accession>A0A8T0J7Z5</accession>
<dbReference type="Proteomes" id="UP000822688">
    <property type="component" value="Chromosome 1"/>
</dbReference>
<keyword evidence="3" id="KW-1185">Reference proteome</keyword>
<evidence type="ECO:0000313" key="2">
    <source>
        <dbReference type="EMBL" id="KAG0592030.1"/>
    </source>
</evidence>
<organism evidence="2 3">
    <name type="scientific">Ceratodon purpureus</name>
    <name type="common">Fire moss</name>
    <name type="synonym">Dicranum purpureum</name>
    <dbReference type="NCBI Taxonomy" id="3225"/>
    <lineage>
        <taxon>Eukaryota</taxon>
        <taxon>Viridiplantae</taxon>
        <taxon>Streptophyta</taxon>
        <taxon>Embryophyta</taxon>
        <taxon>Bryophyta</taxon>
        <taxon>Bryophytina</taxon>
        <taxon>Bryopsida</taxon>
        <taxon>Dicranidae</taxon>
        <taxon>Pseudoditrichales</taxon>
        <taxon>Ditrichaceae</taxon>
        <taxon>Ceratodon</taxon>
    </lineage>
</organism>
<sequence length="111" mass="12169">MYRLTNCKSLSSHGPTPHSTHDGFSTTHSPHSILQSPPGCLRRNVNPVAVTLNPTFTTSMKFVQHRTPTQLQLTATFTFFDATSPATTVSQNIPSPLPTSFQVPKQTNSLF</sequence>
<comment type="caution">
    <text evidence="2">The sequence shown here is derived from an EMBL/GenBank/DDBJ whole genome shotgun (WGS) entry which is preliminary data.</text>
</comment>